<dbReference type="InterPro" id="IPR011008">
    <property type="entry name" value="Dimeric_a/b-barrel"/>
</dbReference>
<dbReference type="SMART" id="SM00344">
    <property type="entry name" value="HTH_ASNC"/>
    <property type="match status" value="1"/>
</dbReference>
<evidence type="ECO:0000256" key="1">
    <source>
        <dbReference type="ARBA" id="ARBA00023015"/>
    </source>
</evidence>
<keyword evidence="2" id="KW-0238">DNA-binding</keyword>
<keyword evidence="1" id="KW-0805">Transcription regulation</keyword>
<evidence type="ECO:0000313" key="6">
    <source>
        <dbReference type="Proteomes" id="UP000285324"/>
    </source>
</evidence>
<dbReference type="Gene3D" id="1.10.10.10">
    <property type="entry name" value="Winged helix-like DNA-binding domain superfamily/Winged helix DNA-binding domain"/>
    <property type="match status" value="1"/>
</dbReference>
<dbReference type="GO" id="GO:0006355">
    <property type="term" value="P:regulation of DNA-templated transcription"/>
    <property type="evidence" value="ECO:0007669"/>
    <property type="project" value="UniProtKB-ARBA"/>
</dbReference>
<evidence type="ECO:0000256" key="3">
    <source>
        <dbReference type="ARBA" id="ARBA00023163"/>
    </source>
</evidence>
<organism evidence="5 6">
    <name type="scientific">Alcaligenes xylosoxydans xylosoxydans</name>
    <name type="common">Achromobacter xylosoxidans</name>
    <dbReference type="NCBI Taxonomy" id="85698"/>
    <lineage>
        <taxon>Bacteria</taxon>
        <taxon>Pseudomonadati</taxon>
        <taxon>Pseudomonadota</taxon>
        <taxon>Betaproteobacteria</taxon>
        <taxon>Burkholderiales</taxon>
        <taxon>Alcaligenaceae</taxon>
        <taxon>Achromobacter</taxon>
    </lineage>
</organism>
<dbReference type="AlphaFoldDB" id="A0A424WE48"/>
<dbReference type="PANTHER" id="PTHR30154:SF34">
    <property type="entry name" value="TRANSCRIPTIONAL REGULATOR AZLB"/>
    <property type="match status" value="1"/>
</dbReference>
<dbReference type="SUPFAM" id="SSF46785">
    <property type="entry name" value="Winged helix' DNA-binding domain"/>
    <property type="match status" value="1"/>
</dbReference>
<protein>
    <submittedName>
        <fullName evidence="5">Lrp/AsnC family transcriptional regulator</fullName>
    </submittedName>
</protein>
<dbReference type="GO" id="GO:0043565">
    <property type="term" value="F:sequence-specific DNA binding"/>
    <property type="evidence" value="ECO:0007669"/>
    <property type="project" value="InterPro"/>
</dbReference>
<dbReference type="InterPro" id="IPR019887">
    <property type="entry name" value="Tscrpt_reg_AsnC/Lrp_C"/>
</dbReference>
<accession>A0A424WE48</accession>
<comment type="caution">
    <text evidence="5">The sequence shown here is derived from an EMBL/GenBank/DDBJ whole genome shotgun (WGS) entry which is preliminary data.</text>
</comment>
<gene>
    <name evidence="5" type="ORF">DY367_12380</name>
</gene>
<dbReference type="SUPFAM" id="SSF54909">
    <property type="entry name" value="Dimeric alpha+beta barrel"/>
    <property type="match status" value="1"/>
</dbReference>
<dbReference type="InterPro" id="IPR036390">
    <property type="entry name" value="WH_DNA-bd_sf"/>
</dbReference>
<name>A0A424WE48_ALCXX</name>
<dbReference type="InterPro" id="IPR036388">
    <property type="entry name" value="WH-like_DNA-bd_sf"/>
</dbReference>
<dbReference type="EMBL" id="QVXO01000015">
    <property type="protein sequence ID" value="RPJ91535.1"/>
    <property type="molecule type" value="Genomic_DNA"/>
</dbReference>
<dbReference type="CDD" id="cd00090">
    <property type="entry name" value="HTH_ARSR"/>
    <property type="match status" value="1"/>
</dbReference>
<dbReference type="PANTHER" id="PTHR30154">
    <property type="entry name" value="LEUCINE-RESPONSIVE REGULATORY PROTEIN"/>
    <property type="match status" value="1"/>
</dbReference>
<dbReference type="PROSITE" id="PS50956">
    <property type="entry name" value="HTH_ASNC_2"/>
    <property type="match status" value="1"/>
</dbReference>
<feature type="domain" description="HTH asnC-type" evidence="4">
    <location>
        <begin position="6"/>
        <end position="67"/>
    </location>
</feature>
<evidence type="ECO:0000313" key="5">
    <source>
        <dbReference type="EMBL" id="RPJ91535.1"/>
    </source>
</evidence>
<dbReference type="Proteomes" id="UP000285324">
    <property type="component" value="Unassembled WGS sequence"/>
</dbReference>
<dbReference type="InterPro" id="IPR019888">
    <property type="entry name" value="Tscrpt_reg_AsnC-like"/>
</dbReference>
<sequence length="159" mass="17433">MQSKNFDPTDLQILAALQADGRLSSADLAERVSLTPSPCWRRVKRLEDEGVIRGYRAEVDVKKLGFGVTAFVWISLDMKGAEHVKAFEDAVRQVPEVLSCHCVSGRYDHQLTVIARDLDAFGDLARYVLGALPGVKEVYTSFVLKEVKGLGDAISLPAA</sequence>
<dbReference type="PRINTS" id="PR00033">
    <property type="entry name" value="HTHASNC"/>
</dbReference>
<evidence type="ECO:0000259" key="4">
    <source>
        <dbReference type="PROSITE" id="PS50956"/>
    </source>
</evidence>
<dbReference type="InterPro" id="IPR000485">
    <property type="entry name" value="AsnC-type_HTH_dom"/>
</dbReference>
<evidence type="ECO:0000256" key="2">
    <source>
        <dbReference type="ARBA" id="ARBA00023125"/>
    </source>
</evidence>
<reference evidence="5 6" key="1">
    <citation type="submission" date="2018-08" db="EMBL/GenBank/DDBJ databases">
        <title>Achromobacter xylosoxidans Genome sequencing and assembly.</title>
        <authorList>
            <person name="Wang R."/>
            <person name="Rensing C."/>
            <person name="Li Y."/>
        </authorList>
    </citation>
    <scope>NUCLEOTIDE SEQUENCE [LARGE SCALE GENOMIC DNA]</scope>
    <source>
        <strain evidence="5 6">GD003A</strain>
    </source>
</reference>
<dbReference type="Gene3D" id="3.30.70.920">
    <property type="match status" value="1"/>
</dbReference>
<proteinExistence type="predicted"/>
<keyword evidence="3" id="KW-0804">Transcription</keyword>
<dbReference type="Pfam" id="PF01037">
    <property type="entry name" value="AsnC_trans_reg"/>
    <property type="match status" value="1"/>
</dbReference>
<dbReference type="Pfam" id="PF13412">
    <property type="entry name" value="HTH_24"/>
    <property type="match status" value="1"/>
</dbReference>
<dbReference type="GO" id="GO:0005829">
    <property type="term" value="C:cytosol"/>
    <property type="evidence" value="ECO:0007669"/>
    <property type="project" value="TreeGrafter"/>
</dbReference>
<dbReference type="RefSeq" id="WP_118932644.1">
    <property type="nucleotide sequence ID" value="NZ_CP061008.1"/>
</dbReference>
<dbReference type="GO" id="GO:0043200">
    <property type="term" value="P:response to amino acid"/>
    <property type="evidence" value="ECO:0007669"/>
    <property type="project" value="TreeGrafter"/>
</dbReference>
<dbReference type="InterPro" id="IPR011991">
    <property type="entry name" value="ArsR-like_HTH"/>
</dbReference>
<dbReference type="OrthoDB" id="8526125at2"/>